<dbReference type="OMA" id="CKHIRNT"/>
<dbReference type="AlphaFoldDB" id="A0A913ZLL1"/>
<name>A0A913ZLL1_PATMI</name>
<protein>
    <submittedName>
        <fullName evidence="2">Uncharacterized protein</fullName>
    </submittedName>
</protein>
<evidence type="ECO:0000256" key="1">
    <source>
        <dbReference type="SAM" id="MobiDB-lite"/>
    </source>
</evidence>
<dbReference type="PANTHER" id="PTHR10773:SF19">
    <property type="match status" value="1"/>
</dbReference>
<accession>A0A913ZLL1</accession>
<dbReference type="OrthoDB" id="6136790at2759"/>
<keyword evidence="3" id="KW-1185">Reference proteome</keyword>
<reference evidence="2" key="1">
    <citation type="submission" date="2022-11" db="UniProtKB">
        <authorList>
            <consortium name="EnsemblMetazoa"/>
        </authorList>
    </citation>
    <scope>IDENTIFICATION</scope>
</reference>
<proteinExistence type="predicted"/>
<dbReference type="GeneID" id="119725344"/>
<feature type="region of interest" description="Disordered" evidence="1">
    <location>
        <begin position="542"/>
        <end position="561"/>
    </location>
</feature>
<evidence type="ECO:0000313" key="3">
    <source>
        <dbReference type="Proteomes" id="UP000887568"/>
    </source>
</evidence>
<evidence type="ECO:0000313" key="2">
    <source>
        <dbReference type="EnsemblMetazoa" id="XP_038052667.1"/>
    </source>
</evidence>
<organism evidence="2 3">
    <name type="scientific">Patiria miniata</name>
    <name type="common">Bat star</name>
    <name type="synonym">Asterina miniata</name>
    <dbReference type="NCBI Taxonomy" id="46514"/>
    <lineage>
        <taxon>Eukaryota</taxon>
        <taxon>Metazoa</taxon>
        <taxon>Echinodermata</taxon>
        <taxon>Eleutherozoa</taxon>
        <taxon>Asterozoa</taxon>
        <taxon>Asteroidea</taxon>
        <taxon>Valvatacea</taxon>
        <taxon>Valvatida</taxon>
        <taxon>Asterinidae</taxon>
        <taxon>Patiria</taxon>
    </lineage>
</organism>
<dbReference type="RefSeq" id="XP_038052667.1">
    <property type="nucleotide sequence ID" value="XM_038196739.1"/>
</dbReference>
<feature type="region of interest" description="Disordered" evidence="1">
    <location>
        <begin position="573"/>
        <end position="612"/>
    </location>
</feature>
<dbReference type="EnsemblMetazoa" id="XM_038196739.1">
    <property type="protein sequence ID" value="XP_038052667.1"/>
    <property type="gene ID" value="LOC119725344"/>
</dbReference>
<dbReference type="Proteomes" id="UP000887568">
    <property type="component" value="Unplaced"/>
</dbReference>
<dbReference type="PANTHER" id="PTHR10773">
    <property type="entry name" value="DNA-DIRECTED RNA POLYMERASES I, II, AND III SUBUNIT RPABC2"/>
    <property type="match status" value="1"/>
</dbReference>
<sequence length="1198" mass="129376">MNKKGTKKRLDVLVQWDHDSTKNVVDLSDLSCDGHLGVSSRVVMMWEGTPWSGKVLDIDEDELFDADDDTPLAFYKSGKVGCASSKAAPNSQMENDIPIIRCAATTAQVTPASGTPTACSPQIASTPQGALSSLTPCSLKTACSPMTALSSQTAAVPQVPLASSTPTACSPQNAAVPLASSTPTACSPQNAAVPLASSTPTACSPQNAAVPLASSTPTACSPQNAAVPLASSTPTACSPQNAAVPLASSTPTACSTQNAAVPLASSTPTACSTQNAAVPLASSTPTACSTQNAAVPLASSTPTACSPQNAAVPLASSTPTACSLQNAAVPLASSTPTACSPQNAAVPLASSTPTAFSPQNAAVPLASSTPTACSPQNAAVPLASSTPTACSPQNAAVPPVTFSSSTPCSLKSACSPRSVLSSQIASLPHTSSGLLMCPPLRSHSVSRLRPEASFTAPMLSQQPMSCDNFFCEKEVFSTCNTCLCLLCYDHFLLSDVCSSHNVFFNAVQVDADLSNLDLASLPIGSSRNIEVNNASMPESSQVSCSSGNMFPEEESANTDNVSNVTDIHLPTRSVSAFPDHGTQKLSDCAPVGNTGKSNEGQSQTPSTSVNLNEGNLFPSDFPVDGEAMPFSSKTTKPIKSKNFLVKYKRNRGESYRSEKSDCEVSARRESNIASTCEFCPIRKLDCHKISDEDCKHIRNTYFDLGSLQAQREWLSRHIEAKEGVTKCSYFLPYSDRNVGKRMVCKSKFLTTLGISERQVRTVIQKRKSCGVLEGEKRGKRQRKEHDQAITDEVTQHINLFPRMESHYCRSNSKCHYLSSDLNIPTMYRMYRETHPEGASLSFYKTVFKSLNLKFHHPKKDLCGLCDSYRHGDPQQKGKLEEAYTRHTKEKEKVRELKTKAKERASKSKDYCAAVFDLQQVIYVPQSCRSELFYKRRLACYNFTVYDLASRDGYCFLAHEGQTRRGSCEIASHLNAFLQKMDNLGFKEMGLFSDGCCGQNKNSIIPTMMLEFVQQSKSLRSITLHFFETGHGQSEGDSMHSVIEKALKQTGDIGVPAQLVPICQMARKNPTPYKVIQVQAKDITDWKTFSQRKGVLKVRTSEEGIKVEWPKFMQLNVEKADPDIIRFKFSHADHQFATLNISNARRSVEDETITPQLLYSSGPPKISQGKYDDLKSLCTGNTPVISHADNVAFYLQLHH</sequence>
<feature type="compositionally biased region" description="Polar residues" evidence="1">
    <location>
        <begin position="594"/>
        <end position="612"/>
    </location>
</feature>